<dbReference type="OMA" id="NMLNMSN"/>
<feature type="chain" id="PRO_5035850181" evidence="1">
    <location>
        <begin position="21"/>
        <end position="100"/>
    </location>
</feature>
<keyword evidence="3" id="KW-1185">Reference proteome</keyword>
<dbReference type="Proteomes" id="UP000005237">
    <property type="component" value="Unassembled WGS sequence"/>
</dbReference>
<sequence length="100" mass="11264">MQLFLLISLLLLTISTTATADDVQTTITSAPAPAPLEKKKTSMSELAPPLELDASCRVVECYRNMLNMSNSCKKSEKLHSFKKCEKKFYREEICCSKKNE</sequence>
<feature type="signal peptide" evidence="1">
    <location>
        <begin position="1"/>
        <end position="20"/>
    </location>
</feature>
<evidence type="ECO:0000313" key="2">
    <source>
        <dbReference type="EnsemblMetazoa" id="CJA15159.1"/>
    </source>
</evidence>
<proteinExistence type="predicted"/>
<evidence type="ECO:0000313" key="3">
    <source>
        <dbReference type="Proteomes" id="UP000005237"/>
    </source>
</evidence>
<protein>
    <submittedName>
        <fullName evidence="2">Uncharacterized protein</fullName>
    </submittedName>
</protein>
<evidence type="ECO:0000256" key="1">
    <source>
        <dbReference type="SAM" id="SignalP"/>
    </source>
</evidence>
<reference evidence="2" key="2">
    <citation type="submission" date="2022-06" db="UniProtKB">
        <authorList>
            <consortium name="EnsemblMetazoa"/>
        </authorList>
    </citation>
    <scope>IDENTIFICATION</scope>
    <source>
        <strain evidence="2">DF5081</strain>
    </source>
</reference>
<keyword evidence="1" id="KW-0732">Signal</keyword>
<reference evidence="3" key="1">
    <citation type="submission" date="2010-08" db="EMBL/GenBank/DDBJ databases">
        <authorList>
            <consortium name="Caenorhabditis japonica Sequencing Consortium"/>
            <person name="Wilson R.K."/>
        </authorList>
    </citation>
    <scope>NUCLEOTIDE SEQUENCE [LARGE SCALE GENOMIC DNA]</scope>
    <source>
        <strain evidence="3">DF5081</strain>
    </source>
</reference>
<dbReference type="AlphaFoldDB" id="A0A8R1DXJ6"/>
<accession>A0A8R1DXJ6</accession>
<name>A0A8R1DXJ6_CAEJA</name>
<dbReference type="EnsemblMetazoa" id="CJA15159.1">
    <property type="protein sequence ID" value="CJA15159.1"/>
    <property type="gene ID" value="WBGene00134363"/>
</dbReference>
<organism evidence="2 3">
    <name type="scientific">Caenorhabditis japonica</name>
    <dbReference type="NCBI Taxonomy" id="281687"/>
    <lineage>
        <taxon>Eukaryota</taxon>
        <taxon>Metazoa</taxon>
        <taxon>Ecdysozoa</taxon>
        <taxon>Nematoda</taxon>
        <taxon>Chromadorea</taxon>
        <taxon>Rhabditida</taxon>
        <taxon>Rhabditina</taxon>
        <taxon>Rhabditomorpha</taxon>
        <taxon>Rhabditoidea</taxon>
        <taxon>Rhabditidae</taxon>
        <taxon>Peloderinae</taxon>
        <taxon>Caenorhabditis</taxon>
    </lineage>
</organism>